<keyword evidence="1 4" id="KW-0963">Cytoplasm</keyword>
<comment type="function">
    <text evidence="4">Functions in the N-end rule pathway of protein degradation where it conjugates Leu, Phe and, less efficiently, Met from aminoacyl-tRNAs to the N-termini of proteins containing an N-terminal arginine or lysine.</text>
</comment>
<comment type="catalytic activity">
    <reaction evidence="4">
        <text>L-phenylalanyl-tRNA(Phe) + an N-terminal L-alpha-aminoacyl-[protein] = an N-terminal L-phenylalanyl-L-alpha-aminoacyl-[protein] + tRNA(Phe)</text>
        <dbReference type="Rhea" id="RHEA:43632"/>
        <dbReference type="Rhea" id="RHEA-COMP:9668"/>
        <dbReference type="Rhea" id="RHEA-COMP:9699"/>
        <dbReference type="Rhea" id="RHEA-COMP:10636"/>
        <dbReference type="Rhea" id="RHEA-COMP:10637"/>
        <dbReference type="ChEBI" id="CHEBI:78442"/>
        <dbReference type="ChEBI" id="CHEBI:78531"/>
        <dbReference type="ChEBI" id="CHEBI:78597"/>
        <dbReference type="ChEBI" id="CHEBI:83561"/>
        <dbReference type="EC" id="2.3.2.6"/>
    </reaction>
</comment>
<dbReference type="Pfam" id="PF03588">
    <property type="entry name" value="Leu_Phe_trans"/>
    <property type="match status" value="1"/>
</dbReference>
<comment type="similarity">
    <text evidence="4">Belongs to the L/F-transferase family.</text>
</comment>
<reference evidence="6" key="1">
    <citation type="journal article" date="2022" name="Microorganisms">
        <title>Beyond the ABCs#Discovery of Three New Plasmid Types in Rhodobacterales (RepQ, RepY, RepW).</title>
        <authorList>
            <person name="Freese H.M."/>
            <person name="Ringel V."/>
            <person name="Overmann J."/>
            <person name="Petersen J."/>
        </authorList>
    </citation>
    <scope>NUCLEOTIDE SEQUENCE [LARGE SCALE GENOMIC DNA]</scope>
    <source>
        <strain evidence="6">DSM 109990</strain>
    </source>
</reference>
<dbReference type="RefSeq" id="WP_243260804.1">
    <property type="nucleotide sequence ID" value="NZ_CP085144.1"/>
</dbReference>
<gene>
    <name evidence="4 5" type="primary">aat</name>
    <name evidence="5" type="ORF">DSM109990_01977</name>
</gene>
<dbReference type="Proteomes" id="UP000831019">
    <property type="component" value="Chromosome"/>
</dbReference>
<keyword evidence="3 4" id="KW-0012">Acyltransferase</keyword>
<dbReference type="GO" id="GO:0008914">
    <property type="term" value="F:leucyl-tRNA--protein transferase activity"/>
    <property type="evidence" value="ECO:0007669"/>
    <property type="project" value="UniProtKB-EC"/>
</dbReference>
<protein>
    <recommendedName>
        <fullName evidence="4">Leucyl/phenylalanyl-tRNA--protein transferase</fullName>
        <ecNumber evidence="4">2.3.2.6</ecNumber>
    </recommendedName>
    <alternativeName>
        <fullName evidence="4">L/F-transferase</fullName>
    </alternativeName>
    <alternativeName>
        <fullName evidence="4">Leucyltransferase</fullName>
    </alternativeName>
    <alternativeName>
        <fullName evidence="4">Phenyalanyltransferase</fullName>
    </alternativeName>
</protein>
<accession>A0ABY3ZLT2</accession>
<keyword evidence="6" id="KW-1185">Reference proteome</keyword>
<evidence type="ECO:0000256" key="4">
    <source>
        <dbReference type="HAMAP-Rule" id="MF_00688"/>
    </source>
</evidence>
<dbReference type="HAMAP" id="MF_00688">
    <property type="entry name" value="Leu_Phe_trans"/>
    <property type="match status" value="1"/>
</dbReference>
<sequence length="211" mass="23684">MSELTPEILLHGYSIGIFPMAEHRDDPEIFWVDPRRRGIMPLNGFHISRSLTRAIRRTSFHHTIDRDFDGVVAACADREDTWINEEIAALYGALHRAGLAHSLEVWDREALVGGVYGVTLGRAFFGESMFSRRDNASKMALAALVDRLRRAGFILFDTQFLTDHLASLGAKEISRADYHAQLDVAKRGSAAFSRPALDSLQDVLQRMTQIS</sequence>
<dbReference type="NCBIfam" id="TIGR00667">
    <property type="entry name" value="aat"/>
    <property type="match status" value="1"/>
</dbReference>
<dbReference type="InterPro" id="IPR004616">
    <property type="entry name" value="Leu/Phe-tRNA_Trfase"/>
</dbReference>
<evidence type="ECO:0000256" key="1">
    <source>
        <dbReference type="ARBA" id="ARBA00022490"/>
    </source>
</evidence>
<evidence type="ECO:0000313" key="5">
    <source>
        <dbReference type="EMBL" id="UOA15157.1"/>
    </source>
</evidence>
<dbReference type="EC" id="2.3.2.6" evidence="4"/>
<dbReference type="PANTHER" id="PTHR30098:SF2">
    <property type="entry name" value="LEUCYL_PHENYLALANYL-TRNA--PROTEIN TRANSFERASE"/>
    <property type="match status" value="1"/>
</dbReference>
<dbReference type="SUPFAM" id="SSF55729">
    <property type="entry name" value="Acyl-CoA N-acyltransferases (Nat)"/>
    <property type="match status" value="1"/>
</dbReference>
<evidence type="ECO:0000313" key="6">
    <source>
        <dbReference type="Proteomes" id="UP000831019"/>
    </source>
</evidence>
<proteinExistence type="inferred from homology"/>
<evidence type="ECO:0000256" key="3">
    <source>
        <dbReference type="ARBA" id="ARBA00023315"/>
    </source>
</evidence>
<dbReference type="Gene3D" id="3.40.630.70">
    <property type="entry name" value="Leucyl/phenylalanyl-tRNA-protein transferase, C-terminal domain"/>
    <property type="match status" value="1"/>
</dbReference>
<name>A0ABY3ZLT2_9RHOB</name>
<dbReference type="EMBL" id="CP085144">
    <property type="protein sequence ID" value="UOA15157.1"/>
    <property type="molecule type" value="Genomic_DNA"/>
</dbReference>
<comment type="catalytic activity">
    <reaction evidence="4">
        <text>N-terminal L-lysyl-[protein] + L-leucyl-tRNA(Leu) = N-terminal L-leucyl-L-lysyl-[protein] + tRNA(Leu) + H(+)</text>
        <dbReference type="Rhea" id="RHEA:12340"/>
        <dbReference type="Rhea" id="RHEA-COMP:9613"/>
        <dbReference type="Rhea" id="RHEA-COMP:9622"/>
        <dbReference type="Rhea" id="RHEA-COMP:12670"/>
        <dbReference type="Rhea" id="RHEA-COMP:12671"/>
        <dbReference type="ChEBI" id="CHEBI:15378"/>
        <dbReference type="ChEBI" id="CHEBI:65249"/>
        <dbReference type="ChEBI" id="CHEBI:78442"/>
        <dbReference type="ChEBI" id="CHEBI:78494"/>
        <dbReference type="ChEBI" id="CHEBI:133043"/>
        <dbReference type="EC" id="2.3.2.6"/>
    </reaction>
</comment>
<comment type="subcellular location">
    <subcellularLocation>
        <location evidence="4">Cytoplasm</location>
    </subcellularLocation>
</comment>
<dbReference type="InterPro" id="IPR042203">
    <property type="entry name" value="Leu/Phe-tRNA_Trfase_C"/>
</dbReference>
<comment type="catalytic activity">
    <reaction evidence="4">
        <text>N-terminal L-arginyl-[protein] + L-leucyl-tRNA(Leu) = N-terminal L-leucyl-L-arginyl-[protein] + tRNA(Leu) + H(+)</text>
        <dbReference type="Rhea" id="RHEA:50416"/>
        <dbReference type="Rhea" id="RHEA-COMP:9613"/>
        <dbReference type="Rhea" id="RHEA-COMP:9622"/>
        <dbReference type="Rhea" id="RHEA-COMP:12672"/>
        <dbReference type="Rhea" id="RHEA-COMP:12673"/>
        <dbReference type="ChEBI" id="CHEBI:15378"/>
        <dbReference type="ChEBI" id="CHEBI:64719"/>
        <dbReference type="ChEBI" id="CHEBI:78442"/>
        <dbReference type="ChEBI" id="CHEBI:78494"/>
        <dbReference type="ChEBI" id="CHEBI:133044"/>
        <dbReference type="EC" id="2.3.2.6"/>
    </reaction>
</comment>
<evidence type="ECO:0000256" key="2">
    <source>
        <dbReference type="ARBA" id="ARBA00022679"/>
    </source>
</evidence>
<organism evidence="5 6">
    <name type="scientific">Sulfitobacter dubius</name>
    <dbReference type="NCBI Taxonomy" id="218673"/>
    <lineage>
        <taxon>Bacteria</taxon>
        <taxon>Pseudomonadati</taxon>
        <taxon>Pseudomonadota</taxon>
        <taxon>Alphaproteobacteria</taxon>
        <taxon>Rhodobacterales</taxon>
        <taxon>Roseobacteraceae</taxon>
        <taxon>Sulfitobacter</taxon>
    </lineage>
</organism>
<dbReference type="PANTHER" id="PTHR30098">
    <property type="entry name" value="LEUCYL/PHENYLALANYL-TRNA--PROTEIN TRANSFERASE"/>
    <property type="match status" value="1"/>
</dbReference>
<keyword evidence="2 4" id="KW-0808">Transferase</keyword>
<dbReference type="InterPro" id="IPR016181">
    <property type="entry name" value="Acyl_CoA_acyltransferase"/>
</dbReference>